<evidence type="ECO:0000256" key="1">
    <source>
        <dbReference type="SAM" id="Phobius"/>
    </source>
</evidence>
<dbReference type="Proteomes" id="UP000516369">
    <property type="component" value="Chromosome"/>
</dbReference>
<name>A0A7H1N0T1_9PROT</name>
<reference evidence="2 3" key="1">
    <citation type="submission" date="2020-05" db="EMBL/GenBank/DDBJ databases">
        <title>Complete closed genome sequence of Defluviicoccus vanus.</title>
        <authorList>
            <person name="Bessarab I."/>
            <person name="Arumugam K."/>
            <person name="Maszenan A.M."/>
            <person name="Seviour R.J."/>
            <person name="Williams R.B."/>
        </authorList>
    </citation>
    <scope>NUCLEOTIDE SEQUENCE [LARGE SCALE GENOMIC DNA]</scope>
    <source>
        <strain evidence="2 3">Ben 114</strain>
    </source>
</reference>
<keyword evidence="1" id="KW-0812">Transmembrane</keyword>
<keyword evidence="1" id="KW-1133">Transmembrane helix</keyword>
<dbReference type="EMBL" id="CP053923">
    <property type="protein sequence ID" value="QNT69317.1"/>
    <property type="molecule type" value="Genomic_DNA"/>
</dbReference>
<organism evidence="2 3">
    <name type="scientific">Defluviicoccus vanus</name>
    <dbReference type="NCBI Taxonomy" id="111831"/>
    <lineage>
        <taxon>Bacteria</taxon>
        <taxon>Pseudomonadati</taxon>
        <taxon>Pseudomonadota</taxon>
        <taxon>Alphaproteobacteria</taxon>
        <taxon>Rhodospirillales</taxon>
        <taxon>Rhodospirillaceae</taxon>
        <taxon>Defluviicoccus</taxon>
    </lineage>
</organism>
<evidence type="ECO:0000313" key="2">
    <source>
        <dbReference type="EMBL" id="QNT69317.1"/>
    </source>
</evidence>
<dbReference type="RefSeq" id="WP_190262822.1">
    <property type="nucleotide sequence ID" value="NZ_CP053923.1"/>
</dbReference>
<feature type="transmembrane region" description="Helical" evidence="1">
    <location>
        <begin position="20"/>
        <end position="43"/>
    </location>
</feature>
<keyword evidence="3" id="KW-1185">Reference proteome</keyword>
<evidence type="ECO:0000313" key="3">
    <source>
        <dbReference type="Proteomes" id="UP000516369"/>
    </source>
</evidence>
<proteinExistence type="predicted"/>
<dbReference type="AlphaFoldDB" id="A0A7H1N0T1"/>
<accession>A0A7H1N0T1</accession>
<sequence length="47" mass="5028">MLNALPIFLGDLGVFTQHHATAGFAVLVFALLAGVPRALVWLLPDLQ</sequence>
<keyword evidence="1" id="KW-0472">Membrane</keyword>
<dbReference type="KEGG" id="dvn:HQ394_08295"/>
<gene>
    <name evidence="2" type="ORF">HQ394_08295</name>
</gene>
<protein>
    <submittedName>
        <fullName evidence="2">Uncharacterized protein</fullName>
    </submittedName>
</protein>